<dbReference type="AlphaFoldDB" id="A0AAV4WJP5"/>
<reference evidence="1 2" key="1">
    <citation type="submission" date="2021-06" db="EMBL/GenBank/DDBJ databases">
        <title>Caerostris extrusa draft genome.</title>
        <authorList>
            <person name="Kono N."/>
            <person name="Arakawa K."/>
        </authorList>
    </citation>
    <scope>NUCLEOTIDE SEQUENCE [LARGE SCALE GENOMIC DNA]</scope>
</reference>
<sequence length="79" mass="8759">MWRSAPSNAQSPACMPSISCPACPASVAQHQLHTAAAGPPVLDRRIPVLKLYGNFTKEISKKHHQKSRKLSRCFNNEFD</sequence>
<dbReference type="EMBL" id="BPLR01016299">
    <property type="protein sequence ID" value="GIY82872.1"/>
    <property type="molecule type" value="Genomic_DNA"/>
</dbReference>
<evidence type="ECO:0000313" key="2">
    <source>
        <dbReference type="Proteomes" id="UP001054945"/>
    </source>
</evidence>
<name>A0AAV4WJP5_CAEEX</name>
<evidence type="ECO:0000313" key="1">
    <source>
        <dbReference type="EMBL" id="GIY82872.1"/>
    </source>
</evidence>
<dbReference type="Proteomes" id="UP001054945">
    <property type="component" value="Unassembled WGS sequence"/>
</dbReference>
<accession>A0AAV4WJP5</accession>
<gene>
    <name evidence="1" type="ORF">CEXT_209841</name>
</gene>
<comment type="caution">
    <text evidence="1">The sequence shown here is derived from an EMBL/GenBank/DDBJ whole genome shotgun (WGS) entry which is preliminary data.</text>
</comment>
<organism evidence="1 2">
    <name type="scientific">Caerostris extrusa</name>
    <name type="common">Bark spider</name>
    <name type="synonym">Caerostris bankana</name>
    <dbReference type="NCBI Taxonomy" id="172846"/>
    <lineage>
        <taxon>Eukaryota</taxon>
        <taxon>Metazoa</taxon>
        <taxon>Ecdysozoa</taxon>
        <taxon>Arthropoda</taxon>
        <taxon>Chelicerata</taxon>
        <taxon>Arachnida</taxon>
        <taxon>Araneae</taxon>
        <taxon>Araneomorphae</taxon>
        <taxon>Entelegynae</taxon>
        <taxon>Araneoidea</taxon>
        <taxon>Araneidae</taxon>
        <taxon>Caerostris</taxon>
    </lineage>
</organism>
<keyword evidence="2" id="KW-1185">Reference proteome</keyword>
<proteinExistence type="predicted"/>
<protein>
    <submittedName>
        <fullName evidence="1">Uncharacterized protein</fullName>
    </submittedName>
</protein>